<comment type="subcellular location">
    <subcellularLocation>
        <location evidence="1">Membrane</location>
        <topology evidence="1">Multi-pass membrane protein</topology>
    </subcellularLocation>
</comment>
<dbReference type="Pfam" id="PF01061">
    <property type="entry name" value="ABC2_membrane"/>
    <property type="match status" value="1"/>
</dbReference>
<proteinExistence type="predicted"/>
<name>A0A366E344_9NOCA</name>
<dbReference type="InterPro" id="IPR051784">
    <property type="entry name" value="Nod_factor_ABC_transporter"/>
</dbReference>
<feature type="transmembrane region" description="Helical" evidence="5">
    <location>
        <begin position="133"/>
        <end position="154"/>
    </location>
</feature>
<organism evidence="7 8">
    <name type="scientific">Nocardia puris</name>
    <dbReference type="NCBI Taxonomy" id="208602"/>
    <lineage>
        <taxon>Bacteria</taxon>
        <taxon>Bacillati</taxon>
        <taxon>Actinomycetota</taxon>
        <taxon>Actinomycetes</taxon>
        <taxon>Mycobacteriales</taxon>
        <taxon>Nocardiaceae</taxon>
        <taxon>Nocardia</taxon>
    </lineage>
</organism>
<dbReference type="GO" id="GO:0140359">
    <property type="term" value="F:ABC-type transporter activity"/>
    <property type="evidence" value="ECO:0007669"/>
    <property type="project" value="InterPro"/>
</dbReference>
<dbReference type="PANTHER" id="PTHR43229">
    <property type="entry name" value="NODULATION PROTEIN J"/>
    <property type="match status" value="1"/>
</dbReference>
<accession>A0A366E344</accession>
<reference evidence="7 8" key="1">
    <citation type="submission" date="2018-06" db="EMBL/GenBank/DDBJ databases">
        <title>Genomic Encyclopedia of Type Strains, Phase IV (KMG-IV): sequencing the most valuable type-strain genomes for metagenomic binning, comparative biology and taxonomic classification.</title>
        <authorList>
            <person name="Goeker M."/>
        </authorList>
    </citation>
    <scope>NUCLEOTIDE SEQUENCE [LARGE SCALE GENOMIC DNA]</scope>
    <source>
        <strain evidence="7 8">DSM 44599</strain>
    </source>
</reference>
<keyword evidence="3 5" id="KW-1133">Transmembrane helix</keyword>
<dbReference type="EMBL" id="QNRE01000001">
    <property type="protein sequence ID" value="RBO96796.1"/>
    <property type="molecule type" value="Genomic_DNA"/>
</dbReference>
<protein>
    <submittedName>
        <fullName evidence="7">ABC-2 type transport system permease protein</fullName>
    </submittedName>
</protein>
<dbReference type="PANTHER" id="PTHR43229:SF3">
    <property type="entry name" value="ABC-TYPE MULTIDRUG TRANSPORT SYSTEM, PERMEASE COMPONENT"/>
    <property type="match status" value="1"/>
</dbReference>
<evidence type="ECO:0000256" key="1">
    <source>
        <dbReference type="ARBA" id="ARBA00004141"/>
    </source>
</evidence>
<evidence type="ECO:0000256" key="4">
    <source>
        <dbReference type="ARBA" id="ARBA00023136"/>
    </source>
</evidence>
<dbReference type="Proteomes" id="UP000252586">
    <property type="component" value="Unassembled WGS sequence"/>
</dbReference>
<dbReference type="RefSeq" id="WP_067508965.1">
    <property type="nucleotide sequence ID" value="NZ_QNRE01000001.1"/>
</dbReference>
<feature type="transmembrane region" description="Helical" evidence="5">
    <location>
        <begin position="161"/>
        <end position="180"/>
    </location>
</feature>
<sequence length="268" mass="28529">MRDVGHVLDVVRIQLTNWRWSWPSMVLTGMITPIVSLLALGAMSSDTAAKPHIFAGALTIALLFEMQNKIAANFSHMTDTGAFEFFASLPLRRESLIAGTLAAFLLLALPALVVTTVVGWAVLDLRFTPNVLAVPPVVCAVAAFAGIGAIIGAGSSSPNQASGLSLAVTVLLSGAGPVVIPPDRLPSWLRAVGPYNPAALASDSLRALSTGASTYGLLWNLIGLTLFAALVLLLVRRVIPWRGRERPCRPLVISRRAPRPRQLGRRTM</sequence>
<keyword evidence="2 5" id="KW-0812">Transmembrane</keyword>
<evidence type="ECO:0000313" key="8">
    <source>
        <dbReference type="Proteomes" id="UP000252586"/>
    </source>
</evidence>
<feature type="transmembrane region" description="Helical" evidence="5">
    <location>
        <begin position="96"/>
        <end position="121"/>
    </location>
</feature>
<feature type="domain" description="ABC-2 type transporter transmembrane" evidence="6">
    <location>
        <begin position="19"/>
        <end position="207"/>
    </location>
</feature>
<keyword evidence="8" id="KW-1185">Reference proteome</keyword>
<evidence type="ECO:0000256" key="3">
    <source>
        <dbReference type="ARBA" id="ARBA00022989"/>
    </source>
</evidence>
<evidence type="ECO:0000259" key="6">
    <source>
        <dbReference type="Pfam" id="PF01061"/>
    </source>
</evidence>
<dbReference type="AlphaFoldDB" id="A0A366E344"/>
<evidence type="ECO:0000256" key="2">
    <source>
        <dbReference type="ARBA" id="ARBA00022692"/>
    </source>
</evidence>
<comment type="caution">
    <text evidence="7">The sequence shown here is derived from an EMBL/GenBank/DDBJ whole genome shotgun (WGS) entry which is preliminary data.</text>
</comment>
<dbReference type="InterPro" id="IPR013525">
    <property type="entry name" value="ABC2_TM"/>
</dbReference>
<gene>
    <name evidence="7" type="ORF">DFR74_101813</name>
</gene>
<feature type="transmembrane region" description="Helical" evidence="5">
    <location>
        <begin position="20"/>
        <end position="40"/>
    </location>
</feature>
<dbReference type="GO" id="GO:0016020">
    <property type="term" value="C:membrane"/>
    <property type="evidence" value="ECO:0007669"/>
    <property type="project" value="UniProtKB-SubCell"/>
</dbReference>
<keyword evidence="4 5" id="KW-0472">Membrane</keyword>
<feature type="transmembrane region" description="Helical" evidence="5">
    <location>
        <begin position="217"/>
        <end position="235"/>
    </location>
</feature>
<dbReference type="STRING" id="1210090.GCA_001613185_02954"/>
<evidence type="ECO:0000313" key="7">
    <source>
        <dbReference type="EMBL" id="RBO96796.1"/>
    </source>
</evidence>
<evidence type="ECO:0000256" key="5">
    <source>
        <dbReference type="SAM" id="Phobius"/>
    </source>
</evidence>